<evidence type="ECO:0000256" key="2">
    <source>
        <dbReference type="SAM" id="SignalP"/>
    </source>
</evidence>
<evidence type="ECO:0000256" key="1">
    <source>
        <dbReference type="SAM" id="MobiDB-lite"/>
    </source>
</evidence>
<dbReference type="Gramene" id="Potri.015G034125.1.v4.1">
    <property type="protein sequence ID" value="Potri.015G034125.1.v4.1"/>
    <property type="gene ID" value="Potri.015G034125.v4.1"/>
</dbReference>
<protein>
    <submittedName>
        <fullName evidence="3">Uncharacterized protein</fullName>
    </submittedName>
</protein>
<organism evidence="3 4">
    <name type="scientific">Populus trichocarpa</name>
    <name type="common">Western balsam poplar</name>
    <name type="synonym">Populus balsamifera subsp. trichocarpa</name>
    <dbReference type="NCBI Taxonomy" id="3694"/>
    <lineage>
        <taxon>Eukaryota</taxon>
        <taxon>Viridiplantae</taxon>
        <taxon>Streptophyta</taxon>
        <taxon>Embryophyta</taxon>
        <taxon>Tracheophyta</taxon>
        <taxon>Spermatophyta</taxon>
        <taxon>Magnoliopsida</taxon>
        <taxon>eudicotyledons</taxon>
        <taxon>Gunneridae</taxon>
        <taxon>Pentapetalae</taxon>
        <taxon>rosids</taxon>
        <taxon>fabids</taxon>
        <taxon>Malpighiales</taxon>
        <taxon>Salicaceae</taxon>
        <taxon>Saliceae</taxon>
        <taxon>Populus</taxon>
    </lineage>
</organism>
<dbReference type="Proteomes" id="UP000006729">
    <property type="component" value="Chromosome 15"/>
</dbReference>
<dbReference type="InParanoid" id="A0A3N7G168"/>
<accession>A0A3N7G168</accession>
<proteinExistence type="predicted"/>
<keyword evidence="4" id="KW-1185">Reference proteome</keyword>
<dbReference type="AlphaFoldDB" id="A0A3N7G168"/>
<dbReference type="EMBL" id="CM009304">
    <property type="protein sequence ID" value="RQP00543.1"/>
    <property type="molecule type" value="Genomic_DNA"/>
</dbReference>
<feature type="compositionally biased region" description="Basic and acidic residues" evidence="1">
    <location>
        <begin position="35"/>
        <end position="44"/>
    </location>
</feature>
<feature type="signal peptide" evidence="2">
    <location>
        <begin position="1"/>
        <end position="21"/>
    </location>
</feature>
<evidence type="ECO:0000313" key="3">
    <source>
        <dbReference type="EMBL" id="RQP00543.1"/>
    </source>
</evidence>
<feature type="compositionally biased region" description="Pro residues" evidence="1">
    <location>
        <begin position="46"/>
        <end position="60"/>
    </location>
</feature>
<evidence type="ECO:0000313" key="4">
    <source>
        <dbReference type="Proteomes" id="UP000006729"/>
    </source>
</evidence>
<feature type="region of interest" description="Disordered" evidence="1">
    <location>
        <begin position="30"/>
        <end position="60"/>
    </location>
</feature>
<name>A0A3N7G168_POPTR</name>
<gene>
    <name evidence="3" type="ORF">POPTR_015G034125</name>
</gene>
<reference evidence="3 4" key="1">
    <citation type="journal article" date="2006" name="Science">
        <title>The genome of black cottonwood, Populus trichocarpa (Torr. &amp; Gray).</title>
        <authorList>
            <person name="Tuskan G.A."/>
            <person name="Difazio S."/>
            <person name="Jansson S."/>
            <person name="Bohlmann J."/>
            <person name="Grigoriev I."/>
            <person name="Hellsten U."/>
            <person name="Putnam N."/>
            <person name="Ralph S."/>
            <person name="Rombauts S."/>
            <person name="Salamov A."/>
            <person name="Schein J."/>
            <person name="Sterck L."/>
            <person name="Aerts A."/>
            <person name="Bhalerao R.R."/>
            <person name="Bhalerao R.P."/>
            <person name="Blaudez D."/>
            <person name="Boerjan W."/>
            <person name="Brun A."/>
            <person name="Brunner A."/>
            <person name="Busov V."/>
            <person name="Campbell M."/>
            <person name="Carlson J."/>
            <person name="Chalot M."/>
            <person name="Chapman J."/>
            <person name="Chen G.L."/>
            <person name="Cooper D."/>
            <person name="Coutinho P.M."/>
            <person name="Couturier J."/>
            <person name="Covert S."/>
            <person name="Cronk Q."/>
            <person name="Cunningham R."/>
            <person name="Davis J."/>
            <person name="Degroeve S."/>
            <person name="Dejardin A."/>
            <person name="Depamphilis C."/>
            <person name="Detter J."/>
            <person name="Dirks B."/>
            <person name="Dubchak I."/>
            <person name="Duplessis S."/>
            <person name="Ehlting J."/>
            <person name="Ellis B."/>
            <person name="Gendler K."/>
            <person name="Goodstein D."/>
            <person name="Gribskov M."/>
            <person name="Grimwood J."/>
            <person name="Groover A."/>
            <person name="Gunter L."/>
            <person name="Hamberger B."/>
            <person name="Heinze B."/>
            <person name="Helariutta Y."/>
            <person name="Henrissat B."/>
            <person name="Holligan D."/>
            <person name="Holt R."/>
            <person name="Huang W."/>
            <person name="Islam-Faridi N."/>
            <person name="Jones S."/>
            <person name="Jones-Rhoades M."/>
            <person name="Jorgensen R."/>
            <person name="Joshi C."/>
            <person name="Kangasjarvi J."/>
            <person name="Karlsson J."/>
            <person name="Kelleher C."/>
            <person name="Kirkpatrick R."/>
            <person name="Kirst M."/>
            <person name="Kohler A."/>
            <person name="Kalluri U."/>
            <person name="Larimer F."/>
            <person name="Leebens-Mack J."/>
            <person name="Leple J.C."/>
            <person name="Locascio P."/>
            <person name="Lou Y."/>
            <person name="Lucas S."/>
            <person name="Martin F."/>
            <person name="Montanini B."/>
            <person name="Napoli C."/>
            <person name="Nelson D.R."/>
            <person name="Nelson C."/>
            <person name="Nieminen K."/>
            <person name="Nilsson O."/>
            <person name="Pereda V."/>
            <person name="Peter G."/>
            <person name="Philippe R."/>
            <person name="Pilate G."/>
            <person name="Poliakov A."/>
            <person name="Razumovskaya J."/>
            <person name="Richardson P."/>
            <person name="Rinaldi C."/>
            <person name="Ritland K."/>
            <person name="Rouze P."/>
            <person name="Ryaboy D."/>
            <person name="Schmutz J."/>
            <person name="Schrader J."/>
            <person name="Segerman B."/>
            <person name="Shin H."/>
            <person name="Siddiqui A."/>
            <person name="Sterky F."/>
            <person name="Terry A."/>
            <person name="Tsai C.J."/>
            <person name="Uberbacher E."/>
            <person name="Unneberg P."/>
            <person name="Vahala J."/>
            <person name="Wall K."/>
            <person name="Wessler S."/>
            <person name="Yang G."/>
            <person name="Yin T."/>
            <person name="Douglas C."/>
            <person name="Marra M."/>
            <person name="Sandberg G."/>
            <person name="Van de Peer Y."/>
            <person name="Rokhsar D."/>
        </authorList>
    </citation>
    <scope>NUCLEOTIDE SEQUENCE [LARGE SCALE GENOMIC DNA]</scope>
    <source>
        <strain evidence="4">cv. Nisqually</strain>
    </source>
</reference>
<keyword evidence="2" id="KW-0732">Signal</keyword>
<sequence>MKLLWFFLRFFCLALLFSTSSQRMIVNRRSALAPDPREGRDVDQPRPGPPAPGGRPSTRP</sequence>
<feature type="chain" id="PRO_5018070753" evidence="2">
    <location>
        <begin position="22"/>
        <end position="60"/>
    </location>
</feature>